<dbReference type="PANTHER" id="PTHR23131">
    <property type="entry name" value="ENDORIBONUCLEASE LACTB2"/>
    <property type="match status" value="1"/>
</dbReference>
<dbReference type="Pfam" id="PF17778">
    <property type="entry name" value="WHD_BLACT"/>
    <property type="match status" value="1"/>
</dbReference>
<keyword evidence="2" id="KW-0378">Hydrolase</keyword>
<dbReference type="Pfam" id="PF00753">
    <property type="entry name" value="Lactamase_B"/>
    <property type="match status" value="1"/>
</dbReference>
<dbReference type="AlphaFoldDB" id="A0A368E1Y2"/>
<dbReference type="InterPro" id="IPR001279">
    <property type="entry name" value="Metallo-B-lactamas"/>
</dbReference>
<dbReference type="InterPro" id="IPR036866">
    <property type="entry name" value="RibonucZ/Hydroxyglut_hydro"/>
</dbReference>
<dbReference type="PANTHER" id="PTHR23131:SF0">
    <property type="entry name" value="ENDORIBONUCLEASE LACTB2"/>
    <property type="match status" value="1"/>
</dbReference>
<dbReference type="SMART" id="SM00849">
    <property type="entry name" value="Lactamase_B"/>
    <property type="match status" value="1"/>
</dbReference>
<feature type="domain" description="Metallo-beta-lactamase" evidence="1">
    <location>
        <begin position="37"/>
        <end position="226"/>
    </location>
</feature>
<evidence type="ECO:0000313" key="2">
    <source>
        <dbReference type="EMBL" id="RCL77894.1"/>
    </source>
</evidence>
<reference evidence="2 3" key="1">
    <citation type="journal article" date="2018" name="Microbiome">
        <title>Fine metagenomic profile of the Mediterranean stratified and mixed water columns revealed by assembly and recruitment.</title>
        <authorList>
            <person name="Haro-Moreno J.M."/>
            <person name="Lopez-Perez M."/>
            <person name="De La Torre J.R."/>
            <person name="Picazo A."/>
            <person name="Camacho A."/>
            <person name="Rodriguez-Valera F."/>
        </authorList>
    </citation>
    <scope>NUCLEOTIDE SEQUENCE [LARGE SCALE GENOMIC DNA]</scope>
    <source>
        <strain evidence="2">MED-G55</strain>
    </source>
</reference>
<comment type="caution">
    <text evidence="2">The sequence shown here is derived from an EMBL/GenBank/DDBJ whole genome shotgun (WGS) entry which is preliminary data.</text>
</comment>
<dbReference type="InterPro" id="IPR050662">
    <property type="entry name" value="Sec-metab_biosynth-thioest"/>
</dbReference>
<accession>A0A368E1Y2</accession>
<organism evidence="2 3">
    <name type="scientific">PS1 clade bacterium</name>
    <dbReference type="NCBI Taxonomy" id="2175152"/>
    <lineage>
        <taxon>Bacteria</taxon>
        <taxon>Pseudomonadati</taxon>
        <taxon>Pseudomonadota</taxon>
        <taxon>Alphaproteobacteria</taxon>
        <taxon>PS1 clade</taxon>
    </lineage>
</organism>
<protein>
    <submittedName>
        <fullName evidence="2">MBL fold metallo-hydrolase</fullName>
    </submittedName>
</protein>
<dbReference type="InterPro" id="IPR036388">
    <property type="entry name" value="WH-like_DNA-bd_sf"/>
</dbReference>
<dbReference type="InterPro" id="IPR041516">
    <property type="entry name" value="LACTB2_WH"/>
</dbReference>
<evidence type="ECO:0000313" key="3">
    <source>
        <dbReference type="Proteomes" id="UP000252132"/>
    </source>
</evidence>
<evidence type="ECO:0000259" key="1">
    <source>
        <dbReference type="SMART" id="SM00849"/>
    </source>
</evidence>
<dbReference type="SUPFAM" id="SSF56281">
    <property type="entry name" value="Metallo-hydrolase/oxidoreductase"/>
    <property type="match status" value="1"/>
</dbReference>
<name>A0A368E1Y2_9PROT</name>
<dbReference type="Proteomes" id="UP000252132">
    <property type="component" value="Unassembled WGS sequence"/>
</dbReference>
<gene>
    <name evidence="2" type="ORF">DBW69_01780</name>
</gene>
<dbReference type="EMBL" id="QOQF01000004">
    <property type="protein sequence ID" value="RCL77894.1"/>
    <property type="molecule type" value="Genomic_DNA"/>
</dbReference>
<proteinExistence type="predicted"/>
<sequence>MAIPYVFEDEIEHGVCKRLTPLIRRVICDNPGPFTYTGTTTFIVGNGVVAIIDPGPNNDSHLDAIIAALDPSEVVSHILVTHTHSDHSPLANALKERTGAKICGFAGINNDRTRNKSQIDTKVAIEDANFVEMEEAIQRDFIPDIPLLHQDIINGPDWTLEAIYTPGHISNHLCFLLHEEKTMFSGDHVMGWATSVIVPPDGNMADYMESLERLLSYDLELLRPTHGPEIQNPKTFIKAYITHRQNREEQILGQLAKGTTQIQDMIPVLYADTDKRLYPAAAMSVLAHLEGLVRTGKVVCDTEIKLSSNFQLK</sequence>
<dbReference type="GO" id="GO:0016787">
    <property type="term" value="F:hydrolase activity"/>
    <property type="evidence" value="ECO:0007669"/>
    <property type="project" value="UniProtKB-KW"/>
</dbReference>
<dbReference type="Gene3D" id="3.60.15.10">
    <property type="entry name" value="Ribonuclease Z/Hydroxyacylglutathione hydrolase-like"/>
    <property type="match status" value="1"/>
</dbReference>
<dbReference type="CDD" id="cd16278">
    <property type="entry name" value="metallo-hydrolase-like_MBL-fold"/>
    <property type="match status" value="1"/>
</dbReference>
<dbReference type="Gene3D" id="1.10.10.10">
    <property type="entry name" value="Winged helix-like DNA-binding domain superfamily/Winged helix DNA-binding domain"/>
    <property type="match status" value="1"/>
</dbReference>